<feature type="signal peptide" evidence="1">
    <location>
        <begin position="1"/>
        <end position="22"/>
    </location>
</feature>
<protein>
    <submittedName>
        <fullName evidence="2">DUF2796 domain-containing protein</fullName>
    </submittedName>
</protein>
<evidence type="ECO:0000313" key="2">
    <source>
        <dbReference type="EMBL" id="KAB8037752.1"/>
    </source>
</evidence>
<organism evidence="2 3">
    <name type="scientific">Silvanigrella paludirubra</name>
    <dbReference type="NCBI Taxonomy" id="2499159"/>
    <lineage>
        <taxon>Bacteria</taxon>
        <taxon>Pseudomonadati</taxon>
        <taxon>Bdellovibrionota</taxon>
        <taxon>Oligoflexia</taxon>
        <taxon>Silvanigrellales</taxon>
        <taxon>Silvanigrellaceae</taxon>
        <taxon>Silvanigrella</taxon>
    </lineage>
</organism>
<dbReference type="RefSeq" id="WP_153420829.1">
    <property type="nucleotide sequence ID" value="NZ_WFLM01000004.1"/>
</dbReference>
<name>A0A6N6VQX8_9BACT</name>
<proteinExistence type="predicted"/>
<dbReference type="OrthoDB" id="5295716at2"/>
<keyword evidence="3" id="KW-1185">Reference proteome</keyword>
<dbReference type="InterPro" id="IPR021253">
    <property type="entry name" value="ZrgA-like"/>
</dbReference>
<keyword evidence="1" id="KW-0732">Signal</keyword>
<gene>
    <name evidence="2" type="ORF">GCL60_11300</name>
</gene>
<sequence length="187" mass="21536">MKCKIFMSFILISSIFHLQAKAKIENNMEELHNKTAEIDIGLSFFNKKKANIHLRIPSQQAYGFEGKSTTPEQEEIVNRVIDQFKSDISNIILLGENCTYEVGGIEKFANASESSYQYKKGETKKMKTDYFVFESDIHITCNRDLKNEKIGLNFEKSFKGISRISIRLNATHKRNFVINNSNGNFNF</sequence>
<dbReference type="Proteomes" id="UP000437748">
    <property type="component" value="Unassembled WGS sequence"/>
</dbReference>
<dbReference type="Pfam" id="PF10986">
    <property type="entry name" value="ZrgA"/>
    <property type="match status" value="1"/>
</dbReference>
<dbReference type="AlphaFoldDB" id="A0A6N6VQX8"/>
<evidence type="ECO:0000256" key="1">
    <source>
        <dbReference type="SAM" id="SignalP"/>
    </source>
</evidence>
<feature type="chain" id="PRO_5027110508" evidence="1">
    <location>
        <begin position="23"/>
        <end position="187"/>
    </location>
</feature>
<dbReference type="EMBL" id="WFLM01000004">
    <property type="protein sequence ID" value="KAB8037752.1"/>
    <property type="molecule type" value="Genomic_DNA"/>
</dbReference>
<reference evidence="2 3" key="1">
    <citation type="submission" date="2019-10" db="EMBL/GenBank/DDBJ databases">
        <title>New species of Slilvanegrellaceae.</title>
        <authorList>
            <person name="Pitt A."/>
            <person name="Hahn M.W."/>
        </authorList>
    </citation>
    <scope>NUCLEOTIDE SEQUENCE [LARGE SCALE GENOMIC DNA]</scope>
    <source>
        <strain evidence="2 3">SP-Ram-0.45-NSY-1</strain>
    </source>
</reference>
<comment type="caution">
    <text evidence="2">The sequence shown here is derived from an EMBL/GenBank/DDBJ whole genome shotgun (WGS) entry which is preliminary data.</text>
</comment>
<accession>A0A6N6VQX8</accession>
<evidence type="ECO:0000313" key="3">
    <source>
        <dbReference type="Proteomes" id="UP000437748"/>
    </source>
</evidence>